<name>A0A1I7WSL2_HETBA</name>
<dbReference type="GO" id="GO:0043025">
    <property type="term" value="C:neuronal cell body"/>
    <property type="evidence" value="ECO:0007669"/>
    <property type="project" value="TreeGrafter"/>
</dbReference>
<accession>A0A1I7WSL2</accession>
<keyword evidence="3 6" id="KW-1133">Transmembrane helix</keyword>
<evidence type="ECO:0000256" key="6">
    <source>
        <dbReference type="SAM" id="Phobius"/>
    </source>
</evidence>
<dbReference type="InterPro" id="IPR013604">
    <property type="entry name" value="7TM_chemorcpt"/>
</dbReference>
<dbReference type="Proteomes" id="UP000095283">
    <property type="component" value="Unplaced"/>
</dbReference>
<keyword evidence="4 6" id="KW-0472">Membrane</keyword>
<organism evidence="7 8">
    <name type="scientific">Heterorhabditis bacteriophora</name>
    <name type="common">Entomopathogenic nematode worm</name>
    <dbReference type="NCBI Taxonomy" id="37862"/>
    <lineage>
        <taxon>Eukaryota</taxon>
        <taxon>Metazoa</taxon>
        <taxon>Ecdysozoa</taxon>
        <taxon>Nematoda</taxon>
        <taxon>Chromadorea</taxon>
        <taxon>Rhabditida</taxon>
        <taxon>Rhabditina</taxon>
        <taxon>Rhabditomorpha</taxon>
        <taxon>Strongyloidea</taxon>
        <taxon>Heterorhabditidae</taxon>
        <taxon>Heterorhabditis</taxon>
    </lineage>
</organism>
<reference evidence="8" key="1">
    <citation type="submission" date="2016-11" db="UniProtKB">
        <authorList>
            <consortium name="WormBaseParasite"/>
        </authorList>
    </citation>
    <scope>IDENTIFICATION</scope>
</reference>
<keyword evidence="2 6" id="KW-0812">Transmembrane</keyword>
<sequence>MTGIYQETAEFAENLAIVIWIFNTMLTLLLFSIPAFIIHEEGDKLLGASFKMYHETLCEERDLLVLSQMNFLAFQMHSTKLTLTAGHYFYMNRKILLSLFSAIFTYFLILVQFDTSGAKYHHNATDHLSISS</sequence>
<dbReference type="PANTHER" id="PTHR21143:SF100">
    <property type="entry name" value="GUSTATORY RECEPTOR FAMILY PROTEIN 3"/>
    <property type="match status" value="1"/>
</dbReference>
<evidence type="ECO:0000256" key="4">
    <source>
        <dbReference type="ARBA" id="ARBA00023136"/>
    </source>
</evidence>
<dbReference type="GO" id="GO:0030425">
    <property type="term" value="C:dendrite"/>
    <property type="evidence" value="ECO:0007669"/>
    <property type="project" value="TreeGrafter"/>
</dbReference>
<keyword evidence="7" id="KW-1185">Reference proteome</keyword>
<feature type="transmembrane region" description="Helical" evidence="6">
    <location>
        <begin position="95"/>
        <end position="113"/>
    </location>
</feature>
<feature type="transmembrane region" description="Helical" evidence="6">
    <location>
        <begin position="15"/>
        <end position="38"/>
    </location>
</feature>
<dbReference type="AlphaFoldDB" id="A0A1I7WSL2"/>
<dbReference type="WBParaSite" id="Hba_08129">
    <property type="protein sequence ID" value="Hba_08129"/>
    <property type="gene ID" value="Hba_08129"/>
</dbReference>
<evidence type="ECO:0000256" key="3">
    <source>
        <dbReference type="ARBA" id="ARBA00022989"/>
    </source>
</evidence>
<evidence type="ECO:0000313" key="7">
    <source>
        <dbReference type="Proteomes" id="UP000095283"/>
    </source>
</evidence>
<dbReference type="GO" id="GO:0016020">
    <property type="term" value="C:membrane"/>
    <property type="evidence" value="ECO:0007669"/>
    <property type="project" value="UniProtKB-SubCell"/>
</dbReference>
<dbReference type="GO" id="GO:0030424">
    <property type="term" value="C:axon"/>
    <property type="evidence" value="ECO:0007669"/>
    <property type="project" value="TreeGrafter"/>
</dbReference>
<protein>
    <submittedName>
        <fullName evidence="8">7TM_GPCR_Srx domain-containing protein</fullName>
    </submittedName>
</protein>
<proteinExistence type="predicted"/>
<evidence type="ECO:0000256" key="1">
    <source>
        <dbReference type="ARBA" id="ARBA00004141"/>
    </source>
</evidence>
<dbReference type="Pfam" id="PF08395">
    <property type="entry name" value="7tm_7"/>
    <property type="match status" value="1"/>
</dbReference>
<evidence type="ECO:0000256" key="2">
    <source>
        <dbReference type="ARBA" id="ARBA00022692"/>
    </source>
</evidence>
<comment type="subcellular location">
    <subcellularLocation>
        <location evidence="1">Membrane</location>
        <topology evidence="1">Multi-pass membrane protein</topology>
    </subcellularLocation>
</comment>
<evidence type="ECO:0000313" key="8">
    <source>
        <dbReference type="WBParaSite" id="Hba_08129"/>
    </source>
</evidence>
<dbReference type="GO" id="GO:0050909">
    <property type="term" value="P:sensory perception of taste"/>
    <property type="evidence" value="ECO:0007669"/>
    <property type="project" value="InterPro"/>
</dbReference>
<dbReference type="PANTHER" id="PTHR21143">
    <property type="entry name" value="INVERTEBRATE GUSTATORY RECEPTOR"/>
    <property type="match status" value="1"/>
</dbReference>
<keyword evidence="5" id="KW-0675">Receptor</keyword>
<evidence type="ECO:0000256" key="5">
    <source>
        <dbReference type="ARBA" id="ARBA00023170"/>
    </source>
</evidence>